<evidence type="ECO:0000313" key="3">
    <source>
        <dbReference type="EMBL" id="VVE77416.1"/>
    </source>
</evidence>
<keyword evidence="4" id="KW-1185">Reference proteome</keyword>
<reference evidence="2 4" key="1">
    <citation type="submission" date="2017-06" db="EMBL/GenBank/DDBJ databases">
        <authorList>
            <consortium name="Pathogen Informatics"/>
        </authorList>
    </citation>
    <scope>NUCLEOTIDE SEQUENCE [LARGE SCALE GENOMIC DNA]</scope>
    <source>
        <strain evidence="2 4">NCTC13161</strain>
    </source>
</reference>
<dbReference type="GeneID" id="88095176"/>
<evidence type="ECO:0000313" key="5">
    <source>
        <dbReference type="Proteomes" id="UP000335538"/>
    </source>
</evidence>
<reference evidence="3 5" key="2">
    <citation type="submission" date="2019-08" db="EMBL/GenBank/DDBJ databases">
        <authorList>
            <person name="Peeters C."/>
        </authorList>
    </citation>
    <scope>NUCLEOTIDE SEQUENCE [LARGE SCALE GENOMIC DNA]</scope>
    <source>
        <strain evidence="3 5">LMG 31121</strain>
    </source>
</reference>
<name>A0A239SKU6_9BURK</name>
<evidence type="ECO:0000313" key="4">
    <source>
        <dbReference type="Proteomes" id="UP000215126"/>
    </source>
</evidence>
<gene>
    <name evidence="3" type="ORF">PSP31121_01030</name>
    <name evidence="2" type="ORF">SAMEA4530655_02541</name>
</gene>
<dbReference type="EMBL" id="CABPSR010000002">
    <property type="protein sequence ID" value="VVE77416.1"/>
    <property type="molecule type" value="Genomic_DNA"/>
</dbReference>
<dbReference type="OrthoDB" id="8722685at2"/>
<feature type="region of interest" description="Disordered" evidence="1">
    <location>
        <begin position="1"/>
        <end position="83"/>
    </location>
</feature>
<evidence type="ECO:0000313" key="2">
    <source>
        <dbReference type="EMBL" id="SNU85478.1"/>
    </source>
</evidence>
<dbReference type="Proteomes" id="UP000215126">
    <property type="component" value="Chromosome 1"/>
</dbReference>
<dbReference type="STRING" id="93222.NA29_16890"/>
<feature type="compositionally biased region" description="Basic and acidic residues" evidence="1">
    <location>
        <begin position="54"/>
        <end position="64"/>
    </location>
</feature>
<sequence>MSDTPTRKPGPQHPHKEDAVERDLDEALEETFPASDPVSIEVDKPKRVPASRPSETKRLDKGLEETFPASDPVSIDTGKTPKP</sequence>
<dbReference type="EMBL" id="LT906435">
    <property type="protein sequence ID" value="SNU85478.1"/>
    <property type="molecule type" value="Genomic_DNA"/>
</dbReference>
<dbReference type="AlphaFoldDB" id="A0A239SKU6"/>
<evidence type="ECO:0000256" key="1">
    <source>
        <dbReference type="SAM" id="MobiDB-lite"/>
    </source>
</evidence>
<protein>
    <submittedName>
        <fullName evidence="2">Uncharacterized protein</fullName>
    </submittedName>
</protein>
<organism evidence="2 4">
    <name type="scientific">Pandoraea sputorum</name>
    <dbReference type="NCBI Taxonomy" id="93222"/>
    <lineage>
        <taxon>Bacteria</taxon>
        <taxon>Pseudomonadati</taxon>
        <taxon>Pseudomonadota</taxon>
        <taxon>Betaproteobacteria</taxon>
        <taxon>Burkholderiales</taxon>
        <taxon>Burkholderiaceae</taxon>
        <taxon>Pandoraea</taxon>
    </lineage>
</organism>
<dbReference type="Proteomes" id="UP000335538">
    <property type="component" value="Unassembled WGS sequence"/>
</dbReference>
<proteinExistence type="predicted"/>
<dbReference type="RefSeq" id="WP_039398579.1">
    <property type="nucleotide sequence ID" value="NZ_AP028930.1"/>
</dbReference>
<accession>A0A239SKU6</accession>
<dbReference type="KEGG" id="pspu:NA29_16890"/>